<dbReference type="Gene3D" id="1.10.10.60">
    <property type="entry name" value="Homeodomain-like"/>
    <property type="match status" value="1"/>
</dbReference>
<dbReference type="GO" id="GO:0006352">
    <property type="term" value="P:DNA-templated transcription initiation"/>
    <property type="evidence" value="ECO:0007669"/>
    <property type="project" value="InterPro"/>
</dbReference>
<gene>
    <name evidence="7" type="primary">sorC</name>
    <name evidence="7" type="ORF">CLOSTASPAR_05400</name>
</gene>
<dbReference type="SUPFAM" id="SSF88659">
    <property type="entry name" value="Sigma3 and sigma4 domains of RNA polymerase sigma factors"/>
    <property type="match status" value="1"/>
</dbReference>
<evidence type="ECO:0000313" key="8">
    <source>
        <dbReference type="Proteomes" id="UP000004756"/>
    </source>
</evidence>
<dbReference type="GO" id="GO:0003677">
    <property type="term" value="F:DNA binding"/>
    <property type="evidence" value="ECO:0007669"/>
    <property type="project" value="UniProtKB-KW"/>
</dbReference>
<evidence type="ECO:0000256" key="3">
    <source>
        <dbReference type="ARBA" id="ARBA00023125"/>
    </source>
</evidence>
<dbReference type="Pfam" id="PF04198">
    <property type="entry name" value="Sugar-bind"/>
    <property type="match status" value="1"/>
</dbReference>
<name>C0D802_9FIRM</name>
<evidence type="ECO:0000256" key="2">
    <source>
        <dbReference type="ARBA" id="ARBA00023015"/>
    </source>
</evidence>
<dbReference type="PANTHER" id="PTHR34294">
    <property type="entry name" value="TRANSCRIPTIONAL REGULATOR-RELATED"/>
    <property type="match status" value="1"/>
</dbReference>
<dbReference type="InterPro" id="IPR013324">
    <property type="entry name" value="RNA_pol_sigma_r3/r4-like"/>
</dbReference>
<dbReference type="GO" id="GO:0003700">
    <property type="term" value="F:DNA-binding transcription factor activity"/>
    <property type="evidence" value="ECO:0007669"/>
    <property type="project" value="InterPro"/>
</dbReference>
<dbReference type="EMBL" id="ACCJ01000443">
    <property type="protein sequence ID" value="EEG52546.1"/>
    <property type="molecule type" value="Genomic_DNA"/>
</dbReference>
<evidence type="ECO:0000259" key="6">
    <source>
        <dbReference type="Pfam" id="PF04545"/>
    </source>
</evidence>
<evidence type="ECO:0000256" key="1">
    <source>
        <dbReference type="ARBA" id="ARBA00010466"/>
    </source>
</evidence>
<organism evidence="7 8">
    <name type="scientific">[Clostridium] asparagiforme DSM 15981</name>
    <dbReference type="NCBI Taxonomy" id="518636"/>
    <lineage>
        <taxon>Bacteria</taxon>
        <taxon>Bacillati</taxon>
        <taxon>Bacillota</taxon>
        <taxon>Clostridia</taxon>
        <taxon>Lachnospirales</taxon>
        <taxon>Lachnospiraceae</taxon>
        <taxon>Enterocloster</taxon>
    </lineage>
</organism>
<protein>
    <submittedName>
        <fullName evidence="7">Sorbitol operon regulator</fullName>
    </submittedName>
</protein>
<evidence type="ECO:0000256" key="4">
    <source>
        <dbReference type="ARBA" id="ARBA00023163"/>
    </source>
</evidence>
<dbReference type="SUPFAM" id="SSF100950">
    <property type="entry name" value="NagB/RpiA/CoA transferase-like"/>
    <property type="match status" value="1"/>
</dbReference>
<dbReference type="GO" id="GO:0030246">
    <property type="term" value="F:carbohydrate binding"/>
    <property type="evidence" value="ECO:0007669"/>
    <property type="project" value="InterPro"/>
</dbReference>
<dbReference type="InterPro" id="IPR037171">
    <property type="entry name" value="NagB/RpiA_transferase-like"/>
</dbReference>
<comment type="caution">
    <text evidence="7">The sequence shown here is derived from an EMBL/GenBank/DDBJ whole genome shotgun (WGS) entry which is preliminary data.</text>
</comment>
<dbReference type="Gene3D" id="3.40.50.1360">
    <property type="match status" value="1"/>
</dbReference>
<dbReference type="InterPro" id="IPR007630">
    <property type="entry name" value="RNA_pol_sigma70_r4"/>
</dbReference>
<keyword evidence="4" id="KW-0804">Transcription</keyword>
<dbReference type="PANTHER" id="PTHR34294:SF1">
    <property type="entry name" value="TRANSCRIPTIONAL REGULATOR LSRR"/>
    <property type="match status" value="1"/>
</dbReference>
<keyword evidence="3" id="KW-0238">DNA-binding</keyword>
<proteinExistence type="inferred from homology"/>
<dbReference type="Proteomes" id="UP000004756">
    <property type="component" value="Unassembled WGS sequence"/>
</dbReference>
<evidence type="ECO:0000313" key="7">
    <source>
        <dbReference type="EMBL" id="EEG52546.1"/>
    </source>
</evidence>
<comment type="similarity">
    <text evidence="1">Belongs to the SorC transcriptional regulatory family.</text>
</comment>
<keyword evidence="2" id="KW-0805">Transcription regulation</keyword>
<feature type="domain" description="Sugar-binding" evidence="5">
    <location>
        <begin position="83"/>
        <end position="320"/>
    </location>
</feature>
<accession>C0D802</accession>
<evidence type="ECO:0000259" key="5">
    <source>
        <dbReference type="Pfam" id="PF04198"/>
    </source>
</evidence>
<sequence length="327" mass="36522">MMYITKTGSLDRYQMRKQDDKISRLVNIARLYYEEDKTQSEIASRYQISRPMVSKLLEEARKLGIVTIRIKNPTEGSGDQEALVEQIRRTFGVYGGVAVADGASDSATNAAVSQTALSYLESLEEDSLGVGWGHIIGDLVTYVERENRTLKVGSRVCPLIGNGGVGLKNYHSNELVRVIAEHSQAKPEFLYSPACMSSEQELSLIRELDNYRNVYNDWERLDVALVNIGNFPSVPDFATEARFGDLLVRRKAVGRILNYFVDVEGRVIHSDMDFAVQIPLELLGRVRHVVGICSANTKGRALRGALRTGYINHVIAPEHVMRAAMEI</sequence>
<dbReference type="Pfam" id="PF04545">
    <property type="entry name" value="Sigma70_r4"/>
    <property type="match status" value="1"/>
</dbReference>
<dbReference type="InterPro" id="IPR007324">
    <property type="entry name" value="Sugar-bd_dom_put"/>
</dbReference>
<dbReference type="AlphaFoldDB" id="C0D802"/>
<reference evidence="7 8" key="1">
    <citation type="submission" date="2009-02" db="EMBL/GenBank/DDBJ databases">
        <title>Draft genome sequence of Clostridium asparagiforme (DSM 15981).</title>
        <authorList>
            <person name="Sudarsanam P."/>
            <person name="Ley R."/>
            <person name="Guruge J."/>
            <person name="Turnbaugh P.J."/>
            <person name="Mahowald M."/>
            <person name="Liep D."/>
            <person name="Gordon J."/>
        </authorList>
    </citation>
    <scope>NUCLEOTIDE SEQUENCE [LARGE SCALE GENOMIC DNA]</scope>
    <source>
        <strain evidence="7 8">DSM 15981</strain>
    </source>
</reference>
<dbReference type="InterPro" id="IPR051054">
    <property type="entry name" value="SorC_transcr_regulators"/>
</dbReference>
<feature type="domain" description="RNA polymerase sigma-70 region 4" evidence="6">
    <location>
        <begin position="30"/>
        <end position="61"/>
    </location>
</feature>
<dbReference type="HOGENOM" id="CLU_054506_1_1_9"/>
<keyword evidence="8" id="KW-1185">Reference proteome</keyword>